<name>A0ABV4P6Z4_9GAMM</name>
<dbReference type="InterPro" id="IPR057023">
    <property type="entry name" value="PTP-SAK"/>
</dbReference>
<dbReference type="InterPro" id="IPR029021">
    <property type="entry name" value="Prot-tyrosine_phosphatase-like"/>
</dbReference>
<dbReference type="SUPFAM" id="SSF52799">
    <property type="entry name" value="(Phosphotyrosine protein) phosphatases II"/>
    <property type="match status" value="1"/>
</dbReference>
<dbReference type="InterPro" id="IPR016130">
    <property type="entry name" value="Tyr_Pase_AS"/>
</dbReference>
<organism evidence="3 4">
    <name type="scientific">Microbulbifer epialgicus</name>
    <dbReference type="NCBI Taxonomy" id="393907"/>
    <lineage>
        <taxon>Bacteria</taxon>
        <taxon>Pseudomonadati</taxon>
        <taxon>Pseudomonadota</taxon>
        <taxon>Gammaproteobacteria</taxon>
        <taxon>Cellvibrionales</taxon>
        <taxon>Microbulbiferaceae</taxon>
        <taxon>Microbulbifer</taxon>
    </lineage>
</organism>
<dbReference type="RefSeq" id="WP_371841605.1">
    <property type="nucleotide sequence ID" value="NZ_JBGMEK010000139.1"/>
</dbReference>
<dbReference type="InterPro" id="IPR000387">
    <property type="entry name" value="Tyr_Pase_dom"/>
</dbReference>
<sequence length="145" mass="16223">MPKPLADWLEYDVRHFVSLDVNVVVSLLEVPEEYELGLSAEEEVLAKHGINFIRHGVRDRGLPEPKMSDLLIDQLYRLLVSGENIAVHCRAGIGRTGMVASCLLVKDRLSSQTAIDKVTAARGVSVPDTQEQYDFICDYELRLPS</sequence>
<keyword evidence="1" id="KW-0378">Hydrolase</keyword>
<evidence type="ECO:0000259" key="2">
    <source>
        <dbReference type="PROSITE" id="PS50056"/>
    </source>
</evidence>
<feature type="domain" description="Tyrosine specific protein phosphatases" evidence="2">
    <location>
        <begin position="69"/>
        <end position="133"/>
    </location>
</feature>
<evidence type="ECO:0000313" key="3">
    <source>
        <dbReference type="EMBL" id="MFA0813789.1"/>
    </source>
</evidence>
<dbReference type="PROSITE" id="PS50056">
    <property type="entry name" value="TYR_PHOSPHATASE_2"/>
    <property type="match status" value="1"/>
</dbReference>
<dbReference type="PROSITE" id="PS00383">
    <property type="entry name" value="TYR_PHOSPHATASE_1"/>
    <property type="match status" value="1"/>
</dbReference>
<dbReference type="PRINTS" id="PR00700">
    <property type="entry name" value="PRTYPHPHTASE"/>
</dbReference>
<gene>
    <name evidence="3" type="ORF">ACCI49_23165</name>
</gene>
<proteinExistence type="predicted"/>
<dbReference type="PANTHER" id="PTHR23339">
    <property type="entry name" value="TYROSINE SPECIFIC PROTEIN PHOSPHATASE AND DUAL SPECIFICITY PROTEIN PHOSPHATASE"/>
    <property type="match status" value="1"/>
</dbReference>
<dbReference type="EMBL" id="JBGMEK010000139">
    <property type="protein sequence ID" value="MFA0813789.1"/>
    <property type="molecule type" value="Genomic_DNA"/>
</dbReference>
<dbReference type="InterPro" id="IPR003595">
    <property type="entry name" value="Tyr_Pase_cat"/>
</dbReference>
<dbReference type="InterPro" id="IPR000242">
    <property type="entry name" value="PTP_cat"/>
</dbReference>
<dbReference type="Pfam" id="PF22784">
    <property type="entry name" value="PTP-SAK"/>
    <property type="match status" value="1"/>
</dbReference>
<dbReference type="Gene3D" id="3.90.190.10">
    <property type="entry name" value="Protein tyrosine phosphatase superfamily"/>
    <property type="match status" value="1"/>
</dbReference>
<reference evidence="3 4" key="1">
    <citation type="submission" date="2024-08" db="EMBL/GenBank/DDBJ databases">
        <authorList>
            <person name="Ishaq N."/>
        </authorList>
    </citation>
    <scope>NUCLEOTIDE SEQUENCE [LARGE SCALE GENOMIC DNA]</scope>
    <source>
        <strain evidence="3 4">DSM 18651</strain>
    </source>
</reference>
<dbReference type="InterPro" id="IPR050561">
    <property type="entry name" value="PTP"/>
</dbReference>
<evidence type="ECO:0000313" key="4">
    <source>
        <dbReference type="Proteomes" id="UP001569428"/>
    </source>
</evidence>
<dbReference type="SMART" id="SM00404">
    <property type="entry name" value="PTPc_motif"/>
    <property type="match status" value="1"/>
</dbReference>
<protein>
    <submittedName>
        <fullName evidence="3">Protein-tyrosine phosphatase family protein</fullName>
    </submittedName>
</protein>
<dbReference type="Proteomes" id="UP001569428">
    <property type="component" value="Unassembled WGS sequence"/>
</dbReference>
<comment type="caution">
    <text evidence="3">The sequence shown here is derived from an EMBL/GenBank/DDBJ whole genome shotgun (WGS) entry which is preliminary data.</text>
</comment>
<keyword evidence="4" id="KW-1185">Reference proteome</keyword>
<accession>A0ABV4P6Z4</accession>
<evidence type="ECO:0000256" key="1">
    <source>
        <dbReference type="ARBA" id="ARBA00022801"/>
    </source>
</evidence>